<name>A0A7W6HYJ5_9BACT</name>
<protein>
    <submittedName>
        <fullName evidence="1">Uncharacterized protein</fullName>
    </submittedName>
</protein>
<accession>A0A7W6HYJ5</accession>
<keyword evidence="2" id="KW-1185">Reference proteome</keyword>
<organism evidence="1 2">
    <name type="scientific">Butyricimonas faecihominis</name>
    <dbReference type="NCBI Taxonomy" id="1472416"/>
    <lineage>
        <taxon>Bacteria</taxon>
        <taxon>Pseudomonadati</taxon>
        <taxon>Bacteroidota</taxon>
        <taxon>Bacteroidia</taxon>
        <taxon>Bacteroidales</taxon>
        <taxon>Odoribacteraceae</taxon>
        <taxon>Butyricimonas</taxon>
    </lineage>
</organism>
<proteinExistence type="predicted"/>
<evidence type="ECO:0000313" key="2">
    <source>
        <dbReference type="Proteomes" id="UP000546007"/>
    </source>
</evidence>
<evidence type="ECO:0000313" key="1">
    <source>
        <dbReference type="EMBL" id="MBB4026808.1"/>
    </source>
</evidence>
<dbReference type="AlphaFoldDB" id="A0A7W6HYJ5"/>
<gene>
    <name evidence="1" type="ORF">GGR14_002609</name>
</gene>
<dbReference type="Proteomes" id="UP000546007">
    <property type="component" value="Unassembled WGS sequence"/>
</dbReference>
<sequence>MIKSAINQVIIYRKEKDISQKYLTDCMNIS</sequence>
<reference evidence="1 2" key="1">
    <citation type="submission" date="2020-08" db="EMBL/GenBank/DDBJ databases">
        <title>Genomic Encyclopedia of Type Strains, Phase IV (KMG-IV): sequencing the most valuable type-strain genomes for metagenomic binning, comparative biology and taxonomic classification.</title>
        <authorList>
            <person name="Goeker M."/>
        </authorList>
    </citation>
    <scope>NUCLEOTIDE SEQUENCE [LARGE SCALE GENOMIC DNA]</scope>
    <source>
        <strain evidence="1 2">DSM 105721</strain>
    </source>
</reference>
<comment type="caution">
    <text evidence="1">The sequence shown here is derived from an EMBL/GenBank/DDBJ whole genome shotgun (WGS) entry which is preliminary data.</text>
</comment>
<dbReference type="EMBL" id="JACIES010000006">
    <property type="protein sequence ID" value="MBB4026808.1"/>
    <property type="molecule type" value="Genomic_DNA"/>
</dbReference>